<reference evidence="1 2" key="1">
    <citation type="journal article" date="1979" name="Int. J. Syst. Evol. Microbiol.">
        <title>Bacillus globisporus subsp. marinus subsp. nov.</title>
        <authorList>
            <person name="Liu H."/>
        </authorList>
    </citation>
    <scope>NUCLEOTIDE SEQUENCE [LARGE SCALE GENOMIC DNA]</scope>
    <source>
        <strain evidence="1 2">DSM 1297</strain>
    </source>
</reference>
<sequence length="73" mass="8547">MEQPETGIFSKEMYNGKLYNCYLIRKVQLFPLQSGQLIIEPVEVENLVRMIRARARSAKETNTWLDAVMEKVK</sequence>
<dbReference type="RefSeq" id="WP_367781111.1">
    <property type="nucleotide sequence ID" value="NZ_JBFMIA010000363.1"/>
</dbReference>
<name>A0ABV3Q8I7_9BACL</name>
<feature type="non-terminal residue" evidence="1">
    <location>
        <position position="73"/>
    </location>
</feature>
<evidence type="ECO:0000313" key="2">
    <source>
        <dbReference type="Proteomes" id="UP001556040"/>
    </source>
</evidence>
<accession>A0ABV3Q8I7</accession>
<proteinExistence type="predicted"/>
<gene>
    <name evidence="1" type="ORF">AB1471_18190</name>
</gene>
<protein>
    <submittedName>
        <fullName evidence="1">Uncharacterized protein</fullName>
    </submittedName>
</protein>
<comment type="caution">
    <text evidence="1">The sequence shown here is derived from an EMBL/GenBank/DDBJ whole genome shotgun (WGS) entry which is preliminary data.</text>
</comment>
<feature type="non-terminal residue" evidence="1">
    <location>
        <position position="1"/>
    </location>
</feature>
<evidence type="ECO:0000313" key="1">
    <source>
        <dbReference type="EMBL" id="MEW9503654.1"/>
    </source>
</evidence>
<organism evidence="1 2">
    <name type="scientific">Jeotgalibacillus marinus</name>
    <dbReference type="NCBI Taxonomy" id="86667"/>
    <lineage>
        <taxon>Bacteria</taxon>
        <taxon>Bacillati</taxon>
        <taxon>Bacillota</taxon>
        <taxon>Bacilli</taxon>
        <taxon>Bacillales</taxon>
        <taxon>Caryophanaceae</taxon>
        <taxon>Jeotgalibacillus</taxon>
    </lineage>
</organism>
<keyword evidence="2" id="KW-1185">Reference proteome</keyword>
<dbReference type="Proteomes" id="UP001556040">
    <property type="component" value="Unassembled WGS sequence"/>
</dbReference>
<dbReference type="EMBL" id="JBFMIA010000363">
    <property type="protein sequence ID" value="MEW9503654.1"/>
    <property type="molecule type" value="Genomic_DNA"/>
</dbReference>